<feature type="signal peptide" evidence="1">
    <location>
        <begin position="1"/>
        <end position="19"/>
    </location>
</feature>
<comment type="caution">
    <text evidence="2">The sequence shown here is derived from an EMBL/GenBank/DDBJ whole genome shotgun (WGS) entry which is preliminary data.</text>
</comment>
<evidence type="ECO:0000313" key="3">
    <source>
        <dbReference type="Proteomes" id="UP000605846"/>
    </source>
</evidence>
<dbReference type="OrthoDB" id="2275630at2759"/>
<keyword evidence="3" id="KW-1185">Reference proteome</keyword>
<organism evidence="2 3">
    <name type="scientific">Apophysomyces ossiformis</name>
    <dbReference type="NCBI Taxonomy" id="679940"/>
    <lineage>
        <taxon>Eukaryota</taxon>
        <taxon>Fungi</taxon>
        <taxon>Fungi incertae sedis</taxon>
        <taxon>Mucoromycota</taxon>
        <taxon>Mucoromycotina</taxon>
        <taxon>Mucoromycetes</taxon>
        <taxon>Mucorales</taxon>
        <taxon>Mucorineae</taxon>
        <taxon>Mucoraceae</taxon>
        <taxon>Apophysomyces</taxon>
    </lineage>
</organism>
<proteinExistence type="predicted"/>
<reference evidence="2" key="1">
    <citation type="submission" date="2020-01" db="EMBL/GenBank/DDBJ databases">
        <title>Genome Sequencing of Three Apophysomyces-Like Fungal Strains Confirms a Novel Fungal Genus in the Mucoromycota with divergent Burkholderia-like Endosymbiotic Bacteria.</title>
        <authorList>
            <person name="Stajich J.E."/>
            <person name="Macias A.M."/>
            <person name="Carter-House D."/>
            <person name="Lovett B."/>
            <person name="Kasson L.R."/>
            <person name="Berry K."/>
            <person name="Grigoriev I."/>
            <person name="Chang Y."/>
            <person name="Spatafora J."/>
            <person name="Kasson M.T."/>
        </authorList>
    </citation>
    <scope>NUCLEOTIDE SEQUENCE</scope>
    <source>
        <strain evidence="2">NRRL A-21654</strain>
    </source>
</reference>
<dbReference type="AlphaFoldDB" id="A0A8H7EN11"/>
<keyword evidence="1" id="KW-0732">Signal</keyword>
<evidence type="ECO:0000313" key="2">
    <source>
        <dbReference type="EMBL" id="KAF7723738.1"/>
    </source>
</evidence>
<sequence length="108" mass="11225">MKTATLFYTTLLCASLISGAPVQEATNDTKPELEVISHSVKELYHDGVDPSMPNATAIASIRIIFPTPTPQPDLPVHAAAFESAGQKTVTTGAAGAALLATALGFFLL</sequence>
<gene>
    <name evidence="2" type="ORF">EC973_001714</name>
</gene>
<dbReference type="Proteomes" id="UP000605846">
    <property type="component" value="Unassembled WGS sequence"/>
</dbReference>
<name>A0A8H7EN11_9FUNG</name>
<accession>A0A8H7EN11</accession>
<protein>
    <submittedName>
        <fullName evidence="2">Uncharacterized protein</fullName>
    </submittedName>
</protein>
<feature type="chain" id="PRO_5034477957" evidence="1">
    <location>
        <begin position="20"/>
        <end position="108"/>
    </location>
</feature>
<evidence type="ECO:0000256" key="1">
    <source>
        <dbReference type="SAM" id="SignalP"/>
    </source>
</evidence>
<dbReference type="EMBL" id="JABAYA010000141">
    <property type="protein sequence ID" value="KAF7723738.1"/>
    <property type="molecule type" value="Genomic_DNA"/>
</dbReference>